<dbReference type="Proteomes" id="UP000077154">
    <property type="component" value="Unassembled WGS sequence"/>
</dbReference>
<gene>
    <name evidence="1" type="ORF">VC83_04993</name>
</gene>
<accession>A0A177A8G9</accession>
<dbReference type="OrthoDB" id="3437439at2759"/>
<reference evidence="1" key="1">
    <citation type="submission" date="2016-03" db="EMBL/GenBank/DDBJ databases">
        <title>Updated assembly of Pseudogymnoascus destructans, the fungus causing white-nose syndrome of bats.</title>
        <authorList>
            <person name="Palmer J.M."/>
            <person name="Drees K.P."/>
            <person name="Foster J.T."/>
            <person name="Lindner D.L."/>
        </authorList>
    </citation>
    <scope>NUCLEOTIDE SEQUENCE [LARGE SCALE GENOMIC DNA]</scope>
    <source>
        <strain evidence="1">20631-21</strain>
    </source>
</reference>
<dbReference type="VEuPathDB" id="FungiDB:GMDG_07796"/>
<dbReference type="AlphaFoldDB" id="A0A177A8G9"/>
<dbReference type="GeneID" id="36288061"/>
<organism evidence="1">
    <name type="scientific">Pseudogymnoascus destructans</name>
    <dbReference type="NCBI Taxonomy" id="655981"/>
    <lineage>
        <taxon>Eukaryota</taxon>
        <taxon>Fungi</taxon>
        <taxon>Dikarya</taxon>
        <taxon>Ascomycota</taxon>
        <taxon>Pezizomycotina</taxon>
        <taxon>Leotiomycetes</taxon>
        <taxon>Thelebolales</taxon>
        <taxon>Thelebolaceae</taxon>
        <taxon>Pseudogymnoascus</taxon>
    </lineage>
</organism>
<sequence length="142" mass="15984">MSQFQELVICHFDLHAQNMIFDGRGNVHIWPRNVHPAFAQGLLRLMDDGQFKEEIQQPEDIGFALSTGPFSFIDQPGSWTSQIPRLAGHQLADQLIHGFAHLMQRGHGQLSRSRESVGASDIRSKKTISSYASRTKACRGKR</sequence>
<protein>
    <submittedName>
        <fullName evidence="1">Uncharacterized protein</fullName>
    </submittedName>
</protein>
<name>A0A177A8G9_9PEZI</name>
<evidence type="ECO:0000313" key="1">
    <source>
        <dbReference type="EMBL" id="OAF58446.1"/>
    </source>
</evidence>
<dbReference type="RefSeq" id="XP_024323731.1">
    <property type="nucleotide sequence ID" value="XM_024468619.1"/>
</dbReference>
<proteinExistence type="predicted"/>
<dbReference type="EMBL" id="KV441396">
    <property type="protein sequence ID" value="OAF58446.1"/>
    <property type="molecule type" value="Genomic_DNA"/>
</dbReference>